<dbReference type="OrthoDB" id="27922at2157"/>
<dbReference type="KEGG" id="mvu:Metvu_1312"/>
<dbReference type="AlphaFoldDB" id="C9RHW3"/>
<dbReference type="InterPro" id="IPR050151">
    <property type="entry name" value="Class-I_Pyr_Nuc-Dis_Oxidored"/>
</dbReference>
<evidence type="ECO:0000313" key="2">
    <source>
        <dbReference type="EMBL" id="ACX73165.1"/>
    </source>
</evidence>
<dbReference type="GO" id="GO:0004148">
    <property type="term" value="F:dihydrolipoyl dehydrogenase (NADH) activity"/>
    <property type="evidence" value="ECO:0007669"/>
    <property type="project" value="TreeGrafter"/>
</dbReference>
<dbReference type="PANTHER" id="PTHR22912">
    <property type="entry name" value="DISULFIDE OXIDOREDUCTASE"/>
    <property type="match status" value="1"/>
</dbReference>
<dbReference type="eggNOG" id="arCOG01068">
    <property type="taxonomic scope" value="Archaea"/>
</dbReference>
<dbReference type="PANTHER" id="PTHR22912:SF151">
    <property type="entry name" value="DIHYDROLIPOYL DEHYDROGENASE, MITOCHONDRIAL"/>
    <property type="match status" value="1"/>
</dbReference>
<sequence>MDVKVAVVGGGPAGRTTAIALSKKGIDVDLYEKDKIGGTCLNYGCTYITGLREMADVLNILSSIKGEKIKLDELVQFNELQEKINKIQKRIRKKLEKETINAGVNIKYKEFKDKEDDYDYTVYATGKIYTNTFREYEDVLTHKDIPQLKDLPENILVIGGGTVGVEYASLFADFGSEVVLYARSRILKDITDEDIRNYIMEKLINFKIIHKEEELKKFLNNEDYVKILAIGGKGRFKTDKYLRVLNEKNTYACGDCLINGGGNTPVSRMEGRTVAENIYNEINGLKLKEVKYNLIPKTVRLSLTLSYVGKQTKEHKTIRSSVGKGNFFKVLSDVGINRIYYENGKVVGAISTIPASEVLPYFAQFIKGLDVYNDFIEIHPSTDIFYKEFRRI</sequence>
<evidence type="ECO:0000259" key="1">
    <source>
        <dbReference type="Pfam" id="PF07992"/>
    </source>
</evidence>
<dbReference type="HOGENOM" id="CLU_718895_0_0_2"/>
<organism evidence="2 3">
    <name type="scientific">Methanocaldococcus vulcanius (strain ATCC 700851 / DSM 12094 / M7)</name>
    <name type="common">Methanococcus vulcanius</name>
    <dbReference type="NCBI Taxonomy" id="579137"/>
    <lineage>
        <taxon>Archaea</taxon>
        <taxon>Methanobacteriati</taxon>
        <taxon>Methanobacteriota</taxon>
        <taxon>Methanomada group</taxon>
        <taxon>Methanococci</taxon>
        <taxon>Methanococcales</taxon>
        <taxon>Methanocaldococcaceae</taxon>
        <taxon>Methanocaldococcus</taxon>
    </lineage>
</organism>
<reference evidence="2" key="1">
    <citation type="submission" date="2009-10" db="EMBL/GenBank/DDBJ databases">
        <title>Complete sequence of chromosome of Methanocaldococcus vulcanius M7.</title>
        <authorList>
            <consortium name="US DOE Joint Genome Institute"/>
            <person name="Lucas S."/>
            <person name="Copeland A."/>
            <person name="Lapidus A."/>
            <person name="Glavina del Rio T."/>
            <person name="Dalin E."/>
            <person name="Tice H."/>
            <person name="Bruce D."/>
            <person name="Goodwin L."/>
            <person name="Pitluck S."/>
            <person name="Lcollab F.I."/>
            <person name="Brettin T."/>
            <person name="Detter J.C."/>
            <person name="Han C."/>
            <person name="Tapia R."/>
            <person name="Kuske C.R."/>
            <person name="Schmutz J."/>
            <person name="Larimer F."/>
            <person name="Land M."/>
            <person name="Hauser L."/>
            <person name="Kyrpides N."/>
            <person name="Ovchinikova G."/>
            <person name="Sieprawska-Lupa M."/>
            <person name="Whitman W.B."/>
            <person name="Woyke T."/>
        </authorList>
    </citation>
    <scope>NUCLEOTIDE SEQUENCE [LARGE SCALE GENOMIC DNA]</scope>
    <source>
        <strain evidence="2">M7</strain>
    </source>
</reference>
<dbReference type="STRING" id="579137.Metvu_1312"/>
<proteinExistence type="predicted"/>
<dbReference type="RefSeq" id="WP_015733385.1">
    <property type="nucleotide sequence ID" value="NC_013407.1"/>
</dbReference>
<feature type="domain" description="FAD/NAD(P)-binding" evidence="1">
    <location>
        <begin position="4"/>
        <end position="225"/>
    </location>
</feature>
<evidence type="ECO:0000313" key="3">
    <source>
        <dbReference type="Proteomes" id="UP000002063"/>
    </source>
</evidence>
<dbReference type="SUPFAM" id="SSF51905">
    <property type="entry name" value="FAD/NAD(P)-binding domain"/>
    <property type="match status" value="1"/>
</dbReference>
<dbReference type="Proteomes" id="UP000002063">
    <property type="component" value="Chromosome"/>
</dbReference>
<dbReference type="InterPro" id="IPR036188">
    <property type="entry name" value="FAD/NAD-bd_sf"/>
</dbReference>
<gene>
    <name evidence="2" type="ordered locus">Metvu_1312</name>
</gene>
<keyword evidence="3" id="KW-1185">Reference proteome</keyword>
<dbReference type="EMBL" id="CP001787">
    <property type="protein sequence ID" value="ACX73165.1"/>
    <property type="molecule type" value="Genomic_DNA"/>
</dbReference>
<protein>
    <submittedName>
        <fullName evidence="2">FAD-dependent pyridine nucleotide-disulphide oxidoreductase</fullName>
    </submittedName>
</protein>
<dbReference type="GO" id="GO:0006103">
    <property type="term" value="P:2-oxoglutarate metabolic process"/>
    <property type="evidence" value="ECO:0007669"/>
    <property type="project" value="TreeGrafter"/>
</dbReference>
<dbReference type="GO" id="GO:0050660">
    <property type="term" value="F:flavin adenine dinucleotide binding"/>
    <property type="evidence" value="ECO:0007669"/>
    <property type="project" value="TreeGrafter"/>
</dbReference>
<dbReference type="GeneID" id="8513653"/>
<dbReference type="PRINTS" id="PR00411">
    <property type="entry name" value="PNDRDTASEI"/>
</dbReference>
<name>C9RHW3_METVM</name>
<dbReference type="Gene3D" id="3.50.50.60">
    <property type="entry name" value="FAD/NAD(P)-binding domain"/>
    <property type="match status" value="3"/>
</dbReference>
<dbReference type="InterPro" id="IPR023753">
    <property type="entry name" value="FAD/NAD-binding_dom"/>
</dbReference>
<dbReference type="PRINTS" id="PR00368">
    <property type="entry name" value="FADPNR"/>
</dbReference>
<accession>C9RHW3</accession>
<dbReference type="Pfam" id="PF07992">
    <property type="entry name" value="Pyr_redox_2"/>
    <property type="match status" value="1"/>
</dbReference>